<evidence type="ECO:0000256" key="1">
    <source>
        <dbReference type="SAM" id="MobiDB-lite"/>
    </source>
</evidence>
<dbReference type="Gramene" id="OBART09G05770.5">
    <property type="protein sequence ID" value="OBART09G05770.5"/>
    <property type="gene ID" value="OBART09G05770"/>
</dbReference>
<reference evidence="2" key="1">
    <citation type="journal article" date="2009" name="Rice">
        <title>De Novo Next Generation Sequencing of Plant Genomes.</title>
        <authorList>
            <person name="Rounsley S."/>
            <person name="Marri P.R."/>
            <person name="Yu Y."/>
            <person name="He R."/>
            <person name="Sisneros N."/>
            <person name="Goicoechea J.L."/>
            <person name="Lee S.J."/>
            <person name="Angelova A."/>
            <person name="Kudrna D."/>
            <person name="Luo M."/>
            <person name="Affourtit J."/>
            <person name="Desany B."/>
            <person name="Knight J."/>
            <person name="Niazi F."/>
            <person name="Egholm M."/>
            <person name="Wing R.A."/>
        </authorList>
    </citation>
    <scope>NUCLEOTIDE SEQUENCE [LARGE SCALE GENOMIC DNA]</scope>
    <source>
        <strain evidence="2">IRGC 105608</strain>
    </source>
</reference>
<dbReference type="HOGENOM" id="CLU_1322689_0_0_1"/>
<accession>A0A0D3H5C5</accession>
<organism evidence="2">
    <name type="scientific">Oryza barthii</name>
    <dbReference type="NCBI Taxonomy" id="65489"/>
    <lineage>
        <taxon>Eukaryota</taxon>
        <taxon>Viridiplantae</taxon>
        <taxon>Streptophyta</taxon>
        <taxon>Embryophyta</taxon>
        <taxon>Tracheophyta</taxon>
        <taxon>Spermatophyta</taxon>
        <taxon>Magnoliopsida</taxon>
        <taxon>Liliopsida</taxon>
        <taxon>Poales</taxon>
        <taxon>Poaceae</taxon>
        <taxon>BOP clade</taxon>
        <taxon>Oryzoideae</taxon>
        <taxon>Oryzeae</taxon>
        <taxon>Oryzinae</taxon>
        <taxon>Oryza</taxon>
    </lineage>
</organism>
<keyword evidence="3" id="KW-1185">Reference proteome</keyword>
<feature type="region of interest" description="Disordered" evidence="1">
    <location>
        <begin position="1"/>
        <end position="33"/>
    </location>
</feature>
<evidence type="ECO:0000313" key="2">
    <source>
        <dbReference type="EnsemblPlants" id="OBART09G05770.1"/>
    </source>
</evidence>
<dbReference type="EnsemblPlants" id="OBART09G05770.1">
    <property type="protein sequence ID" value="OBART09G05770.1"/>
    <property type="gene ID" value="OBART09G05770"/>
</dbReference>
<dbReference type="PaxDb" id="65489-OBART09G05770.2"/>
<dbReference type="Gramene" id="OBART09G05770.6">
    <property type="protein sequence ID" value="OBART09G05770.6"/>
    <property type="gene ID" value="OBART09G05770"/>
</dbReference>
<dbReference type="Gramene" id="OBART09G05770.2">
    <property type="protein sequence ID" value="OBART09G05770.2"/>
    <property type="gene ID" value="OBART09G05770"/>
</dbReference>
<reference evidence="2" key="2">
    <citation type="submission" date="2015-03" db="UniProtKB">
        <authorList>
            <consortium name="EnsemblPlants"/>
        </authorList>
    </citation>
    <scope>IDENTIFICATION</scope>
</reference>
<dbReference type="Gramene" id="OBART09G05770.1">
    <property type="protein sequence ID" value="OBART09G05770.1"/>
    <property type="gene ID" value="OBART09G05770"/>
</dbReference>
<protein>
    <submittedName>
        <fullName evidence="2">Uncharacterized protein</fullName>
    </submittedName>
</protein>
<evidence type="ECO:0000313" key="3">
    <source>
        <dbReference type="Proteomes" id="UP000026960"/>
    </source>
</evidence>
<proteinExistence type="predicted"/>
<dbReference type="EnsemblPlants" id="OBART09G05770.6">
    <property type="protein sequence ID" value="OBART09G05770.6"/>
    <property type="gene ID" value="OBART09G05770"/>
</dbReference>
<feature type="compositionally biased region" description="Low complexity" evidence="1">
    <location>
        <begin position="21"/>
        <end position="33"/>
    </location>
</feature>
<dbReference type="EnsemblPlants" id="OBART09G05770.2">
    <property type="protein sequence ID" value="OBART09G05770.2"/>
    <property type="gene ID" value="OBART09G05770"/>
</dbReference>
<name>A0A0D3H5C5_9ORYZ</name>
<sequence>MPTSPRLPAAVASHRRHRRGAASPAATTAAIRRPPQLASRRLVASRCIISSRHRHRLSSHHSSCRLATSHLLASTPSRHPPRAPEICSALRLSPPPAVTRLRVAAGGGDLGSRQTPPSASPLRSLPLDHLHRRRTPYSLSALSPAVANRSRPEATRSEAVADGAGPAMAVIWTNVLEINTLSVSMAANADNIICAKNRNQAAGIKLHP</sequence>
<dbReference type="EnsemblPlants" id="OBART09G05770.5">
    <property type="protein sequence ID" value="OBART09G05770.5"/>
    <property type="gene ID" value="OBART09G05770"/>
</dbReference>
<dbReference type="AlphaFoldDB" id="A0A0D3H5C5"/>
<dbReference type="Proteomes" id="UP000026960">
    <property type="component" value="Chromosome 9"/>
</dbReference>